<reference evidence="1 2" key="1">
    <citation type="journal article" date="2022" name="Hortic Res">
        <title>A haplotype resolved chromosomal level avocado genome allows analysis of novel avocado genes.</title>
        <authorList>
            <person name="Nath O."/>
            <person name="Fletcher S.J."/>
            <person name="Hayward A."/>
            <person name="Shaw L.M."/>
            <person name="Masouleh A.K."/>
            <person name="Furtado A."/>
            <person name="Henry R.J."/>
            <person name="Mitter N."/>
        </authorList>
    </citation>
    <scope>NUCLEOTIDE SEQUENCE [LARGE SCALE GENOMIC DNA]</scope>
    <source>
        <strain evidence="2">cv. Hass</strain>
    </source>
</reference>
<evidence type="ECO:0000313" key="1">
    <source>
        <dbReference type="EMBL" id="KAJ8647913.1"/>
    </source>
</evidence>
<name>A0ACC2MQY5_PERAE</name>
<evidence type="ECO:0000313" key="2">
    <source>
        <dbReference type="Proteomes" id="UP001234297"/>
    </source>
</evidence>
<keyword evidence="2" id="KW-1185">Reference proteome</keyword>
<protein>
    <submittedName>
        <fullName evidence="1">Uncharacterized protein</fullName>
    </submittedName>
</protein>
<dbReference type="EMBL" id="CM056809">
    <property type="protein sequence ID" value="KAJ8647913.1"/>
    <property type="molecule type" value="Genomic_DNA"/>
</dbReference>
<accession>A0ACC2MQY5</accession>
<comment type="caution">
    <text evidence="1">The sequence shown here is derived from an EMBL/GenBank/DDBJ whole genome shotgun (WGS) entry which is preliminary data.</text>
</comment>
<organism evidence="1 2">
    <name type="scientific">Persea americana</name>
    <name type="common">Avocado</name>
    <dbReference type="NCBI Taxonomy" id="3435"/>
    <lineage>
        <taxon>Eukaryota</taxon>
        <taxon>Viridiplantae</taxon>
        <taxon>Streptophyta</taxon>
        <taxon>Embryophyta</taxon>
        <taxon>Tracheophyta</taxon>
        <taxon>Spermatophyta</taxon>
        <taxon>Magnoliopsida</taxon>
        <taxon>Magnoliidae</taxon>
        <taxon>Laurales</taxon>
        <taxon>Lauraceae</taxon>
        <taxon>Persea</taxon>
    </lineage>
</organism>
<sequence length="526" mass="58690">MDSSSSSFFASSNTSSSTTSAMQPMPLFFFFLLPLLLLLFLVRKRGKLPPGPLRLPILGNMRMMDQLTHRGLAKLSEKYGGLVYLRLGFLDTIAISTPEMAQEILQTQDAVFSNRPATIAVRYLTYDRADMAFAHYGPFWRQMRKLCVMKLFSRKRAESWASVRDEVEYMLGEVADKAGSSVNIGELVFSLTRNITYRAAFGSSSRDGQDEFVSILQEFSKLMGAFNVADFIPIVGWFDPQGFNKRLAKARGALDRFIDTIIDDHMAKKKGGGRSDQEDGDMVDDLLAFFGDGGSTNGQMDDLQGSLKLTRDNIKAIIMDVMFGGTETVASAIEWAMAELMKNPKELKKAQDELERVVGLDRKVHETDLDKLPFLKCALKETLRLHPPIPLLLHETAEDCKIGGYWIPVGTRVTVNAWAIGRDKRAWEDAELFNPSRFAKEGAPDFKGNYFELIPFGSGRRSCPGMQLGLYALDLAVAQLLHCFKWELPDGMKPSQMDMSDVFGLTAPKAIRLAAVPTPRLNCPLV</sequence>
<proteinExistence type="predicted"/>
<gene>
    <name evidence="1" type="ORF">MRB53_000936</name>
</gene>
<dbReference type="Proteomes" id="UP001234297">
    <property type="component" value="Chromosome 1"/>
</dbReference>